<evidence type="ECO:0000313" key="2">
    <source>
        <dbReference type="Proteomes" id="UP000268033"/>
    </source>
</evidence>
<accession>A0A3N1PP41</accession>
<proteinExistence type="predicted"/>
<dbReference type="Gene3D" id="3.40.50.10600">
    <property type="entry name" value="SpoIIaa-like domains"/>
    <property type="match status" value="1"/>
</dbReference>
<dbReference type="InterPro" id="IPR021866">
    <property type="entry name" value="SpoIIAA-like"/>
</dbReference>
<gene>
    <name evidence="1" type="ORF">EDC28_102314</name>
</gene>
<dbReference type="RefSeq" id="WP_050658739.1">
    <property type="nucleotide sequence ID" value="NZ_JBLXAC010000005.1"/>
</dbReference>
<dbReference type="OrthoDB" id="555504at2"/>
<dbReference type="EMBL" id="RJUL01000002">
    <property type="protein sequence ID" value="ROQ29939.1"/>
    <property type="molecule type" value="Genomic_DNA"/>
</dbReference>
<protein>
    <submittedName>
        <fullName evidence="1">SpoIIAA-like protein</fullName>
    </submittedName>
</protein>
<evidence type="ECO:0000313" key="1">
    <source>
        <dbReference type="EMBL" id="ROQ29939.1"/>
    </source>
</evidence>
<dbReference type="SUPFAM" id="SSF52091">
    <property type="entry name" value="SpoIIaa-like"/>
    <property type="match status" value="1"/>
</dbReference>
<dbReference type="InterPro" id="IPR038396">
    <property type="entry name" value="SpoIIAA-like_sf"/>
</dbReference>
<dbReference type="STRING" id="584787.GCA_001247655_03259"/>
<comment type="caution">
    <text evidence="1">The sequence shown here is derived from an EMBL/GenBank/DDBJ whole genome shotgun (WGS) entry which is preliminary data.</text>
</comment>
<name>A0A3N1PP41_9GAMM</name>
<organism evidence="1 2">
    <name type="scientific">Gallaecimonas pentaromativorans</name>
    <dbReference type="NCBI Taxonomy" id="584787"/>
    <lineage>
        <taxon>Bacteria</taxon>
        <taxon>Pseudomonadati</taxon>
        <taxon>Pseudomonadota</taxon>
        <taxon>Gammaproteobacteria</taxon>
        <taxon>Enterobacterales</taxon>
        <taxon>Gallaecimonadaceae</taxon>
        <taxon>Gallaecimonas</taxon>
    </lineage>
</organism>
<reference evidence="1 2" key="1">
    <citation type="submission" date="2018-11" db="EMBL/GenBank/DDBJ databases">
        <title>Genomic Encyclopedia of Type Strains, Phase IV (KMG-IV): sequencing the most valuable type-strain genomes for metagenomic binning, comparative biology and taxonomic classification.</title>
        <authorList>
            <person name="Goeker M."/>
        </authorList>
    </citation>
    <scope>NUCLEOTIDE SEQUENCE [LARGE SCALE GENOMIC DNA]</scope>
    <source>
        <strain evidence="1 2">DSM 21945</strain>
    </source>
</reference>
<dbReference type="AlphaFoldDB" id="A0A3N1PP41"/>
<keyword evidence="2" id="KW-1185">Reference proteome</keyword>
<dbReference type="Proteomes" id="UP000268033">
    <property type="component" value="Unassembled WGS sequence"/>
</dbReference>
<dbReference type="InterPro" id="IPR036513">
    <property type="entry name" value="STAS_dom_sf"/>
</dbReference>
<dbReference type="Pfam" id="PF11964">
    <property type="entry name" value="SpoIIAA-like"/>
    <property type="match status" value="1"/>
</dbReference>
<sequence length="126" mass="14202">MGSTRHGMSIGLERQGSECYLVLKAIGTLTHDDYLILTPMLEGALEGIRQPHIKALVDVTELKGWELHAAWDDWQLGLKHGREFDKIALLGNKVWQRLAAKVGDWFVSGQVQYFEDEAQALAWLAE</sequence>